<name>A0ABP9A4N7_9PSEU</name>
<dbReference type="InterPro" id="IPR029058">
    <property type="entry name" value="AB_hydrolase_fold"/>
</dbReference>
<dbReference type="RefSeq" id="WP_345410577.1">
    <property type="nucleotide sequence ID" value="NZ_BAABHO010000002.1"/>
</dbReference>
<dbReference type="PANTHER" id="PTHR22946">
    <property type="entry name" value="DIENELACTONE HYDROLASE DOMAIN-CONTAINING PROTEIN-RELATED"/>
    <property type="match status" value="1"/>
</dbReference>
<organism evidence="2 3">
    <name type="scientific">Actinomycetospora chlora</name>
    <dbReference type="NCBI Taxonomy" id="663608"/>
    <lineage>
        <taxon>Bacteria</taxon>
        <taxon>Bacillati</taxon>
        <taxon>Actinomycetota</taxon>
        <taxon>Actinomycetes</taxon>
        <taxon>Pseudonocardiales</taxon>
        <taxon>Pseudonocardiaceae</taxon>
        <taxon>Actinomycetospora</taxon>
    </lineage>
</organism>
<dbReference type="Gene3D" id="1.20.1440.110">
    <property type="entry name" value="acylaminoacyl peptidase"/>
    <property type="match status" value="1"/>
</dbReference>
<reference evidence="3" key="1">
    <citation type="journal article" date="2019" name="Int. J. Syst. Evol. Microbiol.">
        <title>The Global Catalogue of Microorganisms (GCM) 10K type strain sequencing project: providing services to taxonomists for standard genome sequencing and annotation.</title>
        <authorList>
            <consortium name="The Broad Institute Genomics Platform"/>
            <consortium name="The Broad Institute Genome Sequencing Center for Infectious Disease"/>
            <person name="Wu L."/>
            <person name="Ma J."/>
        </authorList>
    </citation>
    <scope>NUCLEOTIDE SEQUENCE [LARGE SCALE GENOMIC DNA]</scope>
    <source>
        <strain evidence="3">JCM 17979</strain>
    </source>
</reference>
<evidence type="ECO:0000313" key="3">
    <source>
        <dbReference type="Proteomes" id="UP001500928"/>
    </source>
</evidence>
<gene>
    <name evidence="2" type="ORF">GCM10023200_03090</name>
</gene>
<dbReference type="Proteomes" id="UP001500928">
    <property type="component" value="Unassembled WGS sequence"/>
</dbReference>
<dbReference type="PANTHER" id="PTHR22946:SF12">
    <property type="entry name" value="CONIDIAL PIGMENT BIOSYNTHESIS PROTEIN AYG1 (AFU_ORTHOLOGUE AFUA_2G17550)"/>
    <property type="match status" value="1"/>
</dbReference>
<accession>A0ABP9A4N7</accession>
<protein>
    <submittedName>
        <fullName evidence="2">Alpha/beta fold hydrolase</fullName>
    </submittedName>
</protein>
<sequence length="407" mass="44323">MTADVVTDSAVKPFFSDKDFDFEFRDALGGTAYGVGDPGMWLATAARIVDGDRQSWFTAWCDRARELAALGEAWRGDPAGAAWAHLSASSAWSRAMVAIDGLPPEQAEAELLPTFRESRRCWDAMIEASQGRHVRVDIPYEDTTLPGYLLRPDASGTPRPTFIMTNGSDGPIAGLIASGAAEALARGWNALVYDGPGQQSMLFERGVPFRPDWEAVLTPVVDAIVARPDVDASALTGYGISQAGYWLPRALAFEHRLVAAVADPGVVDVSTSWMSFLPPEMVALLDGGQKDTFNGYMAQAGDDPALAREFAFRARPYGISDPYELFTAVRTYTLRDVAASIRSPLLITSPEDEQFWPGQSDELAGLLTAPHDVVAFTRAEGANRHCEPLGRRLTAARMFTWLQARMR</sequence>
<dbReference type="SUPFAM" id="SSF53474">
    <property type="entry name" value="alpha/beta-Hydrolases"/>
    <property type="match status" value="1"/>
</dbReference>
<dbReference type="EMBL" id="BAABHO010000002">
    <property type="protein sequence ID" value="GAA4773989.1"/>
    <property type="molecule type" value="Genomic_DNA"/>
</dbReference>
<comment type="caution">
    <text evidence="2">The sequence shown here is derived from an EMBL/GenBank/DDBJ whole genome shotgun (WGS) entry which is preliminary data.</text>
</comment>
<dbReference type="GO" id="GO:0016787">
    <property type="term" value="F:hydrolase activity"/>
    <property type="evidence" value="ECO:0007669"/>
    <property type="project" value="UniProtKB-KW"/>
</dbReference>
<comment type="similarity">
    <text evidence="1">Belongs to the AB hydrolase superfamily.</text>
</comment>
<evidence type="ECO:0000313" key="2">
    <source>
        <dbReference type="EMBL" id="GAA4773989.1"/>
    </source>
</evidence>
<evidence type="ECO:0000256" key="1">
    <source>
        <dbReference type="ARBA" id="ARBA00008645"/>
    </source>
</evidence>
<proteinExistence type="inferred from homology"/>
<keyword evidence="3" id="KW-1185">Reference proteome</keyword>
<keyword evidence="2" id="KW-0378">Hydrolase</keyword>
<dbReference type="InterPro" id="IPR050261">
    <property type="entry name" value="FrsA_esterase"/>
</dbReference>
<dbReference type="Gene3D" id="3.40.50.1820">
    <property type="entry name" value="alpha/beta hydrolase"/>
    <property type="match status" value="1"/>
</dbReference>